<dbReference type="InterPro" id="IPR008567">
    <property type="entry name" value="BKACE"/>
</dbReference>
<evidence type="ECO:0000256" key="3">
    <source>
        <dbReference type="ARBA" id="ARBA00022723"/>
    </source>
</evidence>
<evidence type="ECO:0000313" key="6">
    <source>
        <dbReference type="Proteomes" id="UP000199441"/>
    </source>
</evidence>
<dbReference type="InterPro" id="IPR013785">
    <property type="entry name" value="Aldolase_TIM"/>
</dbReference>
<reference evidence="6" key="1">
    <citation type="submission" date="2016-10" db="EMBL/GenBank/DDBJ databases">
        <authorList>
            <person name="Varghese N."/>
            <person name="Submissions S."/>
        </authorList>
    </citation>
    <scope>NUCLEOTIDE SEQUENCE [LARGE SCALE GENOMIC DNA]</scope>
    <source>
        <strain evidence="6">DSM 26922</strain>
    </source>
</reference>
<keyword evidence="2" id="KW-0808">Transferase</keyword>
<proteinExistence type="predicted"/>
<evidence type="ECO:0000313" key="5">
    <source>
        <dbReference type="EMBL" id="SDW17746.1"/>
    </source>
</evidence>
<comment type="cofactor">
    <cofactor evidence="1">
        <name>Zn(2+)</name>
        <dbReference type="ChEBI" id="CHEBI:29105"/>
    </cofactor>
</comment>
<dbReference type="PANTHER" id="PTHR37418">
    <property type="entry name" value="3-KETO-5-AMINOHEXANOATE CLEAVAGE ENZYME-RELATED"/>
    <property type="match status" value="1"/>
</dbReference>
<organism evidence="5 6">
    <name type="scientific">Litoreibacter albidus</name>
    <dbReference type="NCBI Taxonomy" id="670155"/>
    <lineage>
        <taxon>Bacteria</taxon>
        <taxon>Pseudomonadati</taxon>
        <taxon>Pseudomonadota</taxon>
        <taxon>Alphaproteobacteria</taxon>
        <taxon>Rhodobacterales</taxon>
        <taxon>Roseobacteraceae</taxon>
        <taxon>Litoreibacter</taxon>
    </lineage>
</organism>
<gene>
    <name evidence="5" type="ORF">SAMN04488001_0474</name>
</gene>
<dbReference type="STRING" id="670155.SAMN04488001_0474"/>
<keyword evidence="3" id="KW-0479">Metal-binding</keyword>
<keyword evidence="4" id="KW-0862">Zinc</keyword>
<keyword evidence="6" id="KW-1185">Reference proteome</keyword>
<accession>A0A1H2RE51</accession>
<evidence type="ECO:0000256" key="4">
    <source>
        <dbReference type="ARBA" id="ARBA00022833"/>
    </source>
</evidence>
<protein>
    <submittedName>
        <fullName evidence="5">Uncharacterized conserved protein, DUF849 family</fullName>
    </submittedName>
</protein>
<name>A0A1H2RE51_9RHOB</name>
<dbReference type="EMBL" id="FNOI01000001">
    <property type="protein sequence ID" value="SDW17746.1"/>
    <property type="molecule type" value="Genomic_DNA"/>
</dbReference>
<dbReference type="Proteomes" id="UP000199441">
    <property type="component" value="Unassembled WGS sequence"/>
</dbReference>
<dbReference type="RefSeq" id="WP_089943813.1">
    <property type="nucleotide sequence ID" value="NZ_FNOI01000001.1"/>
</dbReference>
<dbReference type="AlphaFoldDB" id="A0A1H2RE51"/>
<dbReference type="GO" id="GO:0046872">
    <property type="term" value="F:metal ion binding"/>
    <property type="evidence" value="ECO:0007669"/>
    <property type="project" value="UniProtKB-KW"/>
</dbReference>
<dbReference type="Gene3D" id="3.20.20.70">
    <property type="entry name" value="Aldolase class I"/>
    <property type="match status" value="1"/>
</dbReference>
<dbReference type="Pfam" id="PF05853">
    <property type="entry name" value="BKACE"/>
    <property type="match status" value="1"/>
</dbReference>
<sequence>MKPLPKLMVAPNGARKTKADHPALPMTLEEVVETALACHAAGADGLHLHLRDAEGRHILDAGRYREALAELHRAVPDMLLQITTEAVGMYSAAQQRAIVEEVRPQAVSISLAEMLEGTDLDTAAAFYAKCAKDQIAVQHILYGAQDLTAMSALLDRGGLEAAPLQLLFVLGRYTAGQESAPSDLDPFIRWMGRNCASAEWGVCAFGKRETECLTYAHGKGGNVRIGFENSFWNSDGTVATSNAERVLDFRRVSEA</sequence>
<evidence type="ECO:0000256" key="1">
    <source>
        <dbReference type="ARBA" id="ARBA00001947"/>
    </source>
</evidence>
<dbReference type="PANTHER" id="PTHR37418:SF2">
    <property type="entry name" value="3-KETO-5-AMINOHEXANOATE CLEAVAGE ENZYME"/>
    <property type="match status" value="1"/>
</dbReference>
<evidence type="ECO:0000256" key="2">
    <source>
        <dbReference type="ARBA" id="ARBA00022679"/>
    </source>
</evidence>
<dbReference type="OrthoDB" id="9805277at2"/>
<dbReference type="GO" id="GO:0043720">
    <property type="term" value="F:3-keto-5-aminohexanoate cleavage activity"/>
    <property type="evidence" value="ECO:0007669"/>
    <property type="project" value="InterPro"/>
</dbReference>